<dbReference type="PANTHER" id="PTHR16797:SF4">
    <property type="entry name" value="40-KDA HUNTINGTIN-ASSOCIATED PROTEIN"/>
    <property type="match status" value="1"/>
</dbReference>
<dbReference type="Pfam" id="PF14938">
    <property type="entry name" value="SNAP"/>
    <property type="match status" value="1"/>
</dbReference>
<protein>
    <recommendedName>
        <fullName evidence="4">Factor VIII intron 22 protein</fullName>
    </recommendedName>
</protein>
<proteinExistence type="predicted"/>
<sequence>MEETASKVPLASGEDFLNSYQTIASKLKRKFLRKPNVSDAEEEFNSLARQLEQQEQHSHAAVCHLAAARCEGTLGNPFGEAESLIKGARAFLAAEQENRKLSLPAQEEHLMAAMSVFNHAIKVYLEQKQKLLASRFCLELANALKEFGKLREALAYYQKSIEMEDNQTLGQLNSQELVASCFIEMCDYHAALSTFDGMRGTLDVMKENGVHEAPISGLLRKCEVMQVLLLLLLQIPPAQMKKEYSLLLSKYTFEDEPLGEHMIPVNDSESWVGQK</sequence>
<dbReference type="GO" id="GO:0099518">
    <property type="term" value="P:vesicle cytoskeletal trafficking"/>
    <property type="evidence" value="ECO:0007669"/>
    <property type="project" value="TreeGrafter"/>
</dbReference>
<gene>
    <name evidence="2" type="ORF">DSTB1V02_LOCUS5631</name>
</gene>
<dbReference type="EMBL" id="CAJPEV010000948">
    <property type="protein sequence ID" value="CAG0889696.1"/>
    <property type="molecule type" value="Genomic_DNA"/>
</dbReference>
<dbReference type="SMART" id="SM00028">
    <property type="entry name" value="TPR"/>
    <property type="match status" value="2"/>
</dbReference>
<dbReference type="InterPro" id="IPR039494">
    <property type="entry name" value="F8A"/>
</dbReference>
<evidence type="ECO:0008006" key="4">
    <source>
        <dbReference type="Google" id="ProtNLM"/>
    </source>
</evidence>
<keyword evidence="1" id="KW-0802">TPR repeat</keyword>
<dbReference type="PROSITE" id="PS50005">
    <property type="entry name" value="TPR"/>
    <property type="match status" value="1"/>
</dbReference>
<dbReference type="Gene3D" id="1.25.40.10">
    <property type="entry name" value="Tetratricopeptide repeat domain"/>
    <property type="match status" value="1"/>
</dbReference>
<organism evidence="2">
    <name type="scientific">Darwinula stevensoni</name>
    <dbReference type="NCBI Taxonomy" id="69355"/>
    <lineage>
        <taxon>Eukaryota</taxon>
        <taxon>Metazoa</taxon>
        <taxon>Ecdysozoa</taxon>
        <taxon>Arthropoda</taxon>
        <taxon>Crustacea</taxon>
        <taxon>Oligostraca</taxon>
        <taxon>Ostracoda</taxon>
        <taxon>Podocopa</taxon>
        <taxon>Podocopida</taxon>
        <taxon>Darwinulocopina</taxon>
        <taxon>Darwinuloidea</taxon>
        <taxon>Darwinulidae</taxon>
        <taxon>Darwinula</taxon>
    </lineage>
</organism>
<evidence type="ECO:0000256" key="1">
    <source>
        <dbReference type="PROSITE-ProRule" id="PRU00339"/>
    </source>
</evidence>
<keyword evidence="3" id="KW-1185">Reference proteome</keyword>
<evidence type="ECO:0000313" key="3">
    <source>
        <dbReference type="Proteomes" id="UP000677054"/>
    </source>
</evidence>
<dbReference type="OrthoDB" id="10249246at2759"/>
<dbReference type="GO" id="GO:0005769">
    <property type="term" value="C:early endosome"/>
    <property type="evidence" value="ECO:0007669"/>
    <property type="project" value="TreeGrafter"/>
</dbReference>
<dbReference type="InterPro" id="IPR019734">
    <property type="entry name" value="TPR_rpt"/>
</dbReference>
<name>A0A7R8X9H9_9CRUS</name>
<dbReference type="Proteomes" id="UP000677054">
    <property type="component" value="Unassembled WGS sequence"/>
</dbReference>
<evidence type="ECO:0000313" key="2">
    <source>
        <dbReference type="EMBL" id="CAD7245764.1"/>
    </source>
</evidence>
<accession>A0A7R8X9H9</accession>
<reference evidence="2" key="1">
    <citation type="submission" date="2020-11" db="EMBL/GenBank/DDBJ databases">
        <authorList>
            <person name="Tran Van P."/>
        </authorList>
    </citation>
    <scope>NUCLEOTIDE SEQUENCE</scope>
</reference>
<dbReference type="PANTHER" id="PTHR16797">
    <property type="entry name" value="FACTOR VIII-ASSOCIATED GENE 1"/>
    <property type="match status" value="1"/>
</dbReference>
<dbReference type="EMBL" id="LR900465">
    <property type="protein sequence ID" value="CAD7245764.1"/>
    <property type="molecule type" value="Genomic_DNA"/>
</dbReference>
<dbReference type="InterPro" id="IPR011990">
    <property type="entry name" value="TPR-like_helical_dom_sf"/>
</dbReference>
<dbReference type="SUPFAM" id="SSF48452">
    <property type="entry name" value="TPR-like"/>
    <property type="match status" value="1"/>
</dbReference>
<dbReference type="AlphaFoldDB" id="A0A7R8X9H9"/>
<feature type="repeat" description="TPR" evidence="1">
    <location>
        <begin position="134"/>
        <end position="167"/>
    </location>
</feature>